<keyword evidence="3 9" id="KW-0235">DNA replication</keyword>
<dbReference type="PRINTS" id="PR00051">
    <property type="entry name" value="DNAA"/>
</dbReference>
<dbReference type="InterPro" id="IPR020591">
    <property type="entry name" value="Chromosome_initiator_DnaA-like"/>
</dbReference>
<dbReference type="InterPro" id="IPR013317">
    <property type="entry name" value="DnaA_dom"/>
</dbReference>
<evidence type="ECO:0000256" key="6">
    <source>
        <dbReference type="ARBA" id="ARBA00023121"/>
    </source>
</evidence>
<evidence type="ECO:0000313" key="13">
    <source>
        <dbReference type="EMBL" id="OGL47416.1"/>
    </source>
</evidence>
<evidence type="ECO:0000313" key="14">
    <source>
        <dbReference type="Proteomes" id="UP000178797"/>
    </source>
</evidence>
<name>A0A1F7S0T0_9BACT</name>
<dbReference type="PROSITE" id="PS01008">
    <property type="entry name" value="DNAA"/>
    <property type="match status" value="1"/>
</dbReference>
<keyword evidence="2" id="KW-0963">Cytoplasm</keyword>
<dbReference type="InterPro" id="IPR038454">
    <property type="entry name" value="DnaA_N_sf"/>
</dbReference>
<evidence type="ECO:0000256" key="4">
    <source>
        <dbReference type="ARBA" id="ARBA00022741"/>
    </source>
</evidence>
<dbReference type="GO" id="GO:0008289">
    <property type="term" value="F:lipid binding"/>
    <property type="evidence" value="ECO:0007669"/>
    <property type="project" value="UniProtKB-KW"/>
</dbReference>
<feature type="domain" description="Chromosomal replication initiator DnaA C-terminal" evidence="12">
    <location>
        <begin position="357"/>
        <end position="403"/>
    </location>
</feature>
<evidence type="ECO:0000256" key="9">
    <source>
        <dbReference type="RuleBase" id="RU000577"/>
    </source>
</evidence>
<dbReference type="NCBIfam" id="TIGR00362">
    <property type="entry name" value="DnaA"/>
    <property type="match status" value="1"/>
</dbReference>
<dbReference type="Proteomes" id="UP000178797">
    <property type="component" value="Unassembled WGS sequence"/>
</dbReference>
<evidence type="ECO:0000259" key="12">
    <source>
        <dbReference type="SMART" id="SM00760"/>
    </source>
</evidence>
<reference evidence="13 14" key="1">
    <citation type="journal article" date="2016" name="Nat. Commun.">
        <title>Thousands of microbial genomes shed light on interconnected biogeochemical processes in an aquifer system.</title>
        <authorList>
            <person name="Anantharaman K."/>
            <person name="Brown C.T."/>
            <person name="Hug L.A."/>
            <person name="Sharon I."/>
            <person name="Castelle C.J."/>
            <person name="Probst A.J."/>
            <person name="Thomas B.C."/>
            <person name="Singh A."/>
            <person name="Wilkins M.J."/>
            <person name="Karaoz U."/>
            <person name="Brodie E.L."/>
            <person name="Williams K.H."/>
            <person name="Hubbard S.S."/>
            <person name="Banfield J.F."/>
        </authorList>
    </citation>
    <scope>NUCLEOTIDE SEQUENCE [LARGE SCALE GENOMIC DNA]</scope>
</reference>
<dbReference type="CDD" id="cd06571">
    <property type="entry name" value="Bac_DnaA_C"/>
    <property type="match status" value="1"/>
</dbReference>
<dbReference type="SUPFAM" id="SSF48295">
    <property type="entry name" value="TrpR-like"/>
    <property type="match status" value="1"/>
</dbReference>
<dbReference type="CDD" id="cd00009">
    <property type="entry name" value="AAA"/>
    <property type="match status" value="1"/>
</dbReference>
<keyword evidence="7 9" id="KW-0238">DNA-binding</keyword>
<dbReference type="Gene3D" id="3.40.50.300">
    <property type="entry name" value="P-loop containing nucleotide triphosphate hydrolases"/>
    <property type="match status" value="1"/>
</dbReference>
<sequence length="413" mass="46994">MNQLTQQVKEDVLRELQRSVHSDLFNTWCKNLDFITTDNNLIRTPVPNKFYQEYFERELRTSIQDAFLKVLGRRLDVIFEISEHQPERTESQQLVTDAVLETPREATSSSVLLNENYTFENFVVGPSNRMAYAGAIAVSESPAKKYNPLFIHGAVGLGKTHLLQAICNSIIKRNSNTKVIYLSCENFINDYVYAIQKGAVGNFRKRYRNADVLLIDDIHFLSNVREASHEEFFHTFNALHTARKQIILSSDSSPNDIPKLEERLVSRFGWGLSARIDPPDYETRIAIIKRRLELIKREFPDDVISYIAANVQDNIRHIEGTITNIVAMASLSNVKIDMELAGSILKSIGNVKQARITIPTIIQVVTKYYNIKPDELRACSLKEIGAHFGGKDHSTVIYSIGKIENMLSKNSNI</sequence>
<dbReference type="SMART" id="SM00760">
    <property type="entry name" value="Bac_DnaA_C"/>
    <property type="match status" value="1"/>
</dbReference>
<keyword evidence="6" id="KW-0446">Lipid-binding</keyword>
<dbReference type="InterPro" id="IPR010921">
    <property type="entry name" value="Trp_repressor/repl_initiator"/>
</dbReference>
<dbReference type="InterPro" id="IPR013159">
    <property type="entry name" value="DnaA_C"/>
</dbReference>
<evidence type="ECO:0000256" key="7">
    <source>
        <dbReference type="ARBA" id="ARBA00023125"/>
    </source>
</evidence>
<dbReference type="Pfam" id="PF11638">
    <property type="entry name" value="DnaA_N"/>
    <property type="match status" value="1"/>
</dbReference>
<dbReference type="InterPro" id="IPR024633">
    <property type="entry name" value="DnaA_N_dom"/>
</dbReference>
<evidence type="ECO:0000256" key="5">
    <source>
        <dbReference type="ARBA" id="ARBA00022840"/>
    </source>
</evidence>
<dbReference type="InterPro" id="IPR027417">
    <property type="entry name" value="P-loop_NTPase"/>
</dbReference>
<dbReference type="AlphaFoldDB" id="A0A1F7S0T0"/>
<dbReference type="Gene3D" id="1.10.8.60">
    <property type="match status" value="1"/>
</dbReference>
<dbReference type="GO" id="GO:0006275">
    <property type="term" value="P:regulation of DNA replication"/>
    <property type="evidence" value="ECO:0007669"/>
    <property type="project" value="UniProtKB-UniRule"/>
</dbReference>
<organism evidence="13 14">
    <name type="scientific">Candidatus Schekmanbacteria bacterium RBG_16_38_10</name>
    <dbReference type="NCBI Taxonomy" id="1817879"/>
    <lineage>
        <taxon>Bacteria</taxon>
        <taxon>Candidatus Schekmaniibacteriota</taxon>
    </lineage>
</organism>
<dbReference type="GO" id="GO:0005886">
    <property type="term" value="C:plasma membrane"/>
    <property type="evidence" value="ECO:0007669"/>
    <property type="project" value="TreeGrafter"/>
</dbReference>
<dbReference type="InterPro" id="IPR001957">
    <property type="entry name" value="Chromosome_initiator_DnaA"/>
</dbReference>
<evidence type="ECO:0000256" key="8">
    <source>
        <dbReference type="NCBIfam" id="TIGR00362"/>
    </source>
</evidence>
<evidence type="ECO:0000256" key="10">
    <source>
        <dbReference type="RuleBase" id="RU004227"/>
    </source>
</evidence>
<dbReference type="GO" id="GO:0003688">
    <property type="term" value="F:DNA replication origin binding"/>
    <property type="evidence" value="ECO:0007669"/>
    <property type="project" value="UniProtKB-UniRule"/>
</dbReference>
<evidence type="ECO:0000256" key="3">
    <source>
        <dbReference type="ARBA" id="ARBA00022705"/>
    </source>
</evidence>
<evidence type="ECO:0000256" key="1">
    <source>
        <dbReference type="ARBA" id="ARBA00006583"/>
    </source>
</evidence>
<dbReference type="FunFam" id="3.40.50.300:FF:000668">
    <property type="entry name" value="Chromosomal replication initiator protein DnaA"/>
    <property type="match status" value="1"/>
</dbReference>
<dbReference type="Pfam" id="PF00308">
    <property type="entry name" value="Bac_DnaA"/>
    <property type="match status" value="1"/>
</dbReference>
<feature type="non-terminal residue" evidence="13">
    <location>
        <position position="413"/>
    </location>
</feature>
<proteinExistence type="inferred from homology"/>
<dbReference type="PANTHER" id="PTHR30050:SF2">
    <property type="entry name" value="CHROMOSOMAL REPLICATION INITIATOR PROTEIN DNAA"/>
    <property type="match status" value="1"/>
</dbReference>
<comment type="similarity">
    <text evidence="1 10">Belongs to the DnaA family.</text>
</comment>
<dbReference type="Gene3D" id="1.10.1750.10">
    <property type="match status" value="1"/>
</dbReference>
<feature type="domain" description="AAA+ ATPase" evidence="11">
    <location>
        <begin position="145"/>
        <end position="282"/>
    </location>
</feature>
<protein>
    <recommendedName>
        <fullName evidence="8 9">Chromosomal replication initiator protein DnaA</fullName>
    </recommendedName>
</protein>
<dbReference type="HAMAP" id="MF_00377">
    <property type="entry name" value="DnaA_bact"/>
    <property type="match status" value="1"/>
</dbReference>
<dbReference type="GO" id="GO:0005524">
    <property type="term" value="F:ATP binding"/>
    <property type="evidence" value="ECO:0007669"/>
    <property type="project" value="UniProtKB-UniRule"/>
</dbReference>
<keyword evidence="4 9" id="KW-0547">Nucleotide-binding</keyword>
<dbReference type="Gene3D" id="3.30.300.180">
    <property type="match status" value="1"/>
</dbReference>
<dbReference type="SUPFAM" id="SSF52540">
    <property type="entry name" value="P-loop containing nucleoside triphosphate hydrolases"/>
    <property type="match status" value="1"/>
</dbReference>
<comment type="function">
    <text evidence="9">Plays an essential role in the initiation and regulation of chromosomal replication. ATP-DnaA binds to the origin of replication (oriC) to initiate formation of the DNA replication initiation complex once per cell cycle. Binds the DnaA box (a 9 base pair repeat at the origin) and separates the double-stranded (ds)DNA. Forms a right-handed helical filament on oriC DNA; dsDNA binds to the exterior of the filament while single-stranded (ss)DNA is stabiized in the filament's interior. The ATP-DnaA-oriC complex binds and stabilizes one strand of the AT-rich DNA unwinding element (DUE), permitting loading of DNA polymerase. After initiation quickly degrades to an ADP-DnaA complex that is not apt for DNA replication. Binds acidic phospholipids.</text>
</comment>
<gene>
    <name evidence="13" type="ORF">A2W05_00555</name>
</gene>
<accession>A0A1F7S0T0</accession>
<dbReference type="PANTHER" id="PTHR30050">
    <property type="entry name" value="CHROMOSOMAL REPLICATION INITIATOR PROTEIN DNAA"/>
    <property type="match status" value="1"/>
</dbReference>
<evidence type="ECO:0000259" key="11">
    <source>
        <dbReference type="SMART" id="SM00382"/>
    </source>
</evidence>
<dbReference type="InterPro" id="IPR003593">
    <property type="entry name" value="AAA+_ATPase"/>
</dbReference>
<comment type="caution">
    <text evidence="13">The sequence shown here is derived from an EMBL/GenBank/DDBJ whole genome shotgun (WGS) entry which is preliminary data.</text>
</comment>
<dbReference type="SMART" id="SM00382">
    <property type="entry name" value="AAA"/>
    <property type="match status" value="1"/>
</dbReference>
<evidence type="ECO:0000256" key="2">
    <source>
        <dbReference type="ARBA" id="ARBA00022490"/>
    </source>
</evidence>
<dbReference type="GO" id="GO:0006270">
    <property type="term" value="P:DNA replication initiation"/>
    <property type="evidence" value="ECO:0007669"/>
    <property type="project" value="UniProtKB-UniRule"/>
</dbReference>
<dbReference type="InterPro" id="IPR018312">
    <property type="entry name" value="Chromosome_initiator_DnaA_CS"/>
</dbReference>
<dbReference type="EMBL" id="MGDE01000036">
    <property type="protein sequence ID" value="OGL47416.1"/>
    <property type="molecule type" value="Genomic_DNA"/>
</dbReference>
<keyword evidence="5 9" id="KW-0067">ATP-binding</keyword>